<sequence length="113" mass="12980">MSAGYAAQIQLQSVFPENDPAARQKRLSAARAVMSVVHGVEDVDPRLLHVFLGLMWTPVYEVLGLEKRRLQEASDTRNSIHMQQEMDVLLCTMKRIGRVFPQFMALHIERFQK</sequence>
<dbReference type="STRING" id="930990.A0A067NAH4"/>
<protein>
    <submittedName>
        <fullName evidence="1">Uncharacterized protein</fullName>
    </submittedName>
</protein>
<dbReference type="AlphaFoldDB" id="A0A067NAH4"/>
<name>A0A067NAH4_BOTB1</name>
<dbReference type="Proteomes" id="UP000027195">
    <property type="component" value="Unassembled WGS sequence"/>
</dbReference>
<evidence type="ECO:0000313" key="2">
    <source>
        <dbReference type="Proteomes" id="UP000027195"/>
    </source>
</evidence>
<dbReference type="InParanoid" id="A0A067NAH4"/>
<gene>
    <name evidence="1" type="ORF">BOTBODRAFT_193353</name>
</gene>
<organism evidence="1 2">
    <name type="scientific">Botryobasidium botryosum (strain FD-172 SS1)</name>
    <dbReference type="NCBI Taxonomy" id="930990"/>
    <lineage>
        <taxon>Eukaryota</taxon>
        <taxon>Fungi</taxon>
        <taxon>Dikarya</taxon>
        <taxon>Basidiomycota</taxon>
        <taxon>Agaricomycotina</taxon>
        <taxon>Agaricomycetes</taxon>
        <taxon>Cantharellales</taxon>
        <taxon>Botryobasidiaceae</taxon>
        <taxon>Botryobasidium</taxon>
    </lineage>
</organism>
<dbReference type="HOGENOM" id="CLU_2133098_0_0_1"/>
<evidence type="ECO:0000313" key="1">
    <source>
        <dbReference type="EMBL" id="KDQ21137.1"/>
    </source>
</evidence>
<proteinExistence type="predicted"/>
<dbReference type="EMBL" id="KL198016">
    <property type="protein sequence ID" value="KDQ21137.1"/>
    <property type="molecule type" value="Genomic_DNA"/>
</dbReference>
<keyword evidence="2" id="KW-1185">Reference proteome</keyword>
<reference evidence="2" key="1">
    <citation type="journal article" date="2014" name="Proc. Natl. Acad. Sci. U.S.A.">
        <title>Extensive sampling of basidiomycete genomes demonstrates inadequacy of the white-rot/brown-rot paradigm for wood decay fungi.</title>
        <authorList>
            <person name="Riley R."/>
            <person name="Salamov A.A."/>
            <person name="Brown D.W."/>
            <person name="Nagy L.G."/>
            <person name="Floudas D."/>
            <person name="Held B.W."/>
            <person name="Levasseur A."/>
            <person name="Lombard V."/>
            <person name="Morin E."/>
            <person name="Otillar R."/>
            <person name="Lindquist E.A."/>
            <person name="Sun H."/>
            <person name="LaButti K.M."/>
            <person name="Schmutz J."/>
            <person name="Jabbour D."/>
            <person name="Luo H."/>
            <person name="Baker S.E."/>
            <person name="Pisabarro A.G."/>
            <person name="Walton J.D."/>
            <person name="Blanchette R.A."/>
            <person name="Henrissat B."/>
            <person name="Martin F."/>
            <person name="Cullen D."/>
            <person name="Hibbett D.S."/>
            <person name="Grigoriev I.V."/>
        </authorList>
    </citation>
    <scope>NUCLEOTIDE SEQUENCE [LARGE SCALE GENOMIC DNA]</scope>
    <source>
        <strain evidence="2">FD-172 SS1</strain>
    </source>
</reference>
<accession>A0A067NAH4</accession>